<feature type="domain" description="WRKY19-like zinc finger" evidence="3">
    <location>
        <begin position="404"/>
        <end position="428"/>
    </location>
</feature>
<dbReference type="VEuPathDB" id="FungiDB:H310_08377"/>
<dbReference type="PANTHER" id="PTHR31827">
    <property type="entry name" value="EMB|CAB89363.1"/>
    <property type="match status" value="1"/>
</dbReference>
<feature type="region of interest" description="Disordered" evidence="2">
    <location>
        <begin position="434"/>
        <end position="462"/>
    </location>
</feature>
<dbReference type="Proteomes" id="UP000285060">
    <property type="component" value="Unassembled WGS sequence"/>
</dbReference>
<protein>
    <recommendedName>
        <fullName evidence="3">WRKY19-like zinc finger domain-containing protein</fullName>
    </recommendedName>
</protein>
<dbReference type="AlphaFoldDB" id="A0A418ASR9"/>
<proteinExistence type="predicted"/>
<dbReference type="Pfam" id="PF24906">
    <property type="entry name" value="Zf_WRKY19"/>
    <property type="match status" value="1"/>
</dbReference>
<comment type="caution">
    <text evidence="4">The sequence shown here is derived from an EMBL/GenBank/DDBJ whole genome shotgun (WGS) entry which is preliminary data.</text>
</comment>
<reference evidence="4 5" key="1">
    <citation type="submission" date="2018-08" db="EMBL/GenBank/DDBJ databases">
        <title>Aphanomyces genome sequencing and annotation.</title>
        <authorList>
            <person name="Minardi D."/>
            <person name="Oidtmann B."/>
            <person name="Van Der Giezen M."/>
            <person name="Studholme D.J."/>
        </authorList>
    </citation>
    <scope>NUCLEOTIDE SEQUENCE [LARGE SCALE GENOMIC DNA]</scope>
    <source>
        <strain evidence="4 5">NJM0002</strain>
    </source>
</reference>
<evidence type="ECO:0000259" key="3">
    <source>
        <dbReference type="Pfam" id="PF24906"/>
    </source>
</evidence>
<keyword evidence="5" id="KW-1185">Reference proteome</keyword>
<sequence>MEQLRTQLSAERAAHVRDADDVKAHLDALVQERDANRAKVIAAEHAAADMEARWRREQEDAAASRLARADLFKELMNDIYFACQDAFEEEAEFTGKEVAIQIRKILKQQTVEVQPRLIHAPSSRDFVPLETLLDNASRTMYSIVRSHIVRCNNHRHDNNEDINIVLRALDRANERIHGLELDNARLVDALVDAERRVKTAADENALLKESVEASRLERLLHQATLQHVDILRHDLLAQKQVPQNVVLPEMVWPPEINAKLDHVDKLLYTLHAIQHKSGDFLTESSNSLPCDEISPLEHGMPSPQWQATESRVHELVQEMHMATQHMADMRASVVESVHRQLDKVEALLRHEVKSANLVQGALSPSNLPLDTMASTDPPEFRKCTVPACPKGVRSRGLCKGHGGGKRCEVAGCVKSNQGGGGGCIAHGGGKRCNVDGSQKRGANSRQLQTPPVRQLPHEHDRM</sequence>
<dbReference type="PANTHER" id="PTHR31827:SF1">
    <property type="entry name" value="EMB|CAB89363.1"/>
    <property type="match status" value="1"/>
</dbReference>
<evidence type="ECO:0000256" key="2">
    <source>
        <dbReference type="SAM" id="MobiDB-lite"/>
    </source>
</evidence>
<evidence type="ECO:0000313" key="4">
    <source>
        <dbReference type="EMBL" id="RHY28406.1"/>
    </source>
</evidence>
<dbReference type="InterPro" id="IPR056866">
    <property type="entry name" value="Znf_WRKY19"/>
</dbReference>
<evidence type="ECO:0000256" key="1">
    <source>
        <dbReference type="SAM" id="Coils"/>
    </source>
</evidence>
<evidence type="ECO:0000313" key="5">
    <source>
        <dbReference type="Proteomes" id="UP000285060"/>
    </source>
</evidence>
<keyword evidence="1" id="KW-0175">Coiled coil</keyword>
<feature type="coiled-coil region" evidence="1">
    <location>
        <begin position="169"/>
        <end position="210"/>
    </location>
</feature>
<accession>A0A418ASR9</accession>
<feature type="compositionally biased region" description="Polar residues" evidence="2">
    <location>
        <begin position="440"/>
        <end position="451"/>
    </location>
</feature>
<name>A0A418ASR9_9STRA</name>
<organism evidence="4 5">
    <name type="scientific">Aphanomyces invadans</name>
    <dbReference type="NCBI Taxonomy" id="157072"/>
    <lineage>
        <taxon>Eukaryota</taxon>
        <taxon>Sar</taxon>
        <taxon>Stramenopiles</taxon>
        <taxon>Oomycota</taxon>
        <taxon>Saprolegniomycetes</taxon>
        <taxon>Saprolegniales</taxon>
        <taxon>Verrucalvaceae</taxon>
        <taxon>Aphanomyces</taxon>
    </lineage>
</organism>
<dbReference type="EMBL" id="QUSY01000589">
    <property type="protein sequence ID" value="RHY28406.1"/>
    <property type="molecule type" value="Genomic_DNA"/>
</dbReference>
<gene>
    <name evidence="4" type="ORF">DYB32_008067</name>
</gene>